<feature type="transmembrane region" description="Helical" evidence="2">
    <location>
        <begin position="290"/>
        <end position="310"/>
    </location>
</feature>
<feature type="transmembrane region" description="Helical" evidence="2">
    <location>
        <begin position="113"/>
        <end position="135"/>
    </location>
</feature>
<dbReference type="InterPro" id="IPR036927">
    <property type="entry name" value="Cyt_c_oxase-like_su1_sf"/>
</dbReference>
<feature type="transmembrane region" description="Helical" evidence="2">
    <location>
        <begin position="12"/>
        <end position="31"/>
    </location>
</feature>
<dbReference type="Gene3D" id="1.20.210.10">
    <property type="entry name" value="Cytochrome c oxidase-like, subunit I domain"/>
    <property type="match status" value="1"/>
</dbReference>
<feature type="transmembrane region" description="Helical" evidence="2">
    <location>
        <begin position="374"/>
        <end position="394"/>
    </location>
</feature>
<feature type="compositionally biased region" description="Basic and acidic residues" evidence="1">
    <location>
        <begin position="433"/>
        <end position="442"/>
    </location>
</feature>
<accession>A0A2T2X9M2</accession>
<dbReference type="EMBL" id="PXYT01000004">
    <property type="protein sequence ID" value="PSR31179.1"/>
    <property type="molecule type" value="Genomic_DNA"/>
</dbReference>
<feature type="transmembrane region" description="Helical" evidence="2">
    <location>
        <begin position="250"/>
        <end position="270"/>
    </location>
</feature>
<keyword evidence="2" id="KW-0812">Transmembrane</keyword>
<feature type="transmembrane region" description="Helical" evidence="2">
    <location>
        <begin position="193"/>
        <end position="214"/>
    </location>
</feature>
<feature type="transmembrane region" description="Helical" evidence="2">
    <location>
        <begin position="226"/>
        <end position="244"/>
    </location>
</feature>
<keyword evidence="2" id="KW-0472">Membrane</keyword>
<protein>
    <submittedName>
        <fullName evidence="3">Uncharacterized protein</fullName>
    </submittedName>
</protein>
<reference evidence="3 4" key="1">
    <citation type="journal article" date="2014" name="BMC Genomics">
        <title>Comparison of environmental and isolate Sulfobacillus genomes reveals diverse carbon, sulfur, nitrogen, and hydrogen metabolisms.</title>
        <authorList>
            <person name="Justice N.B."/>
            <person name="Norman A."/>
            <person name="Brown C.T."/>
            <person name="Singh A."/>
            <person name="Thomas B.C."/>
            <person name="Banfield J.F."/>
        </authorList>
    </citation>
    <scope>NUCLEOTIDE SEQUENCE [LARGE SCALE GENOMIC DNA]</scope>
    <source>
        <strain evidence="3">AMDSBA1</strain>
    </source>
</reference>
<name>A0A2T2X9M2_9FIRM</name>
<organism evidence="3 4">
    <name type="scientific">Sulfobacillus benefaciens</name>
    <dbReference type="NCBI Taxonomy" id="453960"/>
    <lineage>
        <taxon>Bacteria</taxon>
        <taxon>Bacillati</taxon>
        <taxon>Bacillota</taxon>
        <taxon>Clostridia</taxon>
        <taxon>Eubacteriales</taxon>
        <taxon>Clostridiales Family XVII. Incertae Sedis</taxon>
        <taxon>Sulfobacillus</taxon>
    </lineage>
</organism>
<comment type="caution">
    <text evidence="3">The sequence shown here is derived from an EMBL/GenBank/DDBJ whole genome shotgun (WGS) entry which is preliminary data.</text>
</comment>
<feature type="region of interest" description="Disordered" evidence="1">
    <location>
        <begin position="427"/>
        <end position="448"/>
    </location>
</feature>
<dbReference type="AlphaFoldDB" id="A0A2T2X9M2"/>
<evidence type="ECO:0000256" key="2">
    <source>
        <dbReference type="SAM" id="Phobius"/>
    </source>
</evidence>
<feature type="transmembrane region" description="Helical" evidence="2">
    <location>
        <begin position="322"/>
        <end position="348"/>
    </location>
</feature>
<feature type="transmembrane region" description="Helical" evidence="2">
    <location>
        <begin position="147"/>
        <end position="173"/>
    </location>
</feature>
<evidence type="ECO:0000313" key="3">
    <source>
        <dbReference type="EMBL" id="PSR31179.1"/>
    </source>
</evidence>
<proteinExistence type="predicted"/>
<feature type="transmembrane region" description="Helical" evidence="2">
    <location>
        <begin position="84"/>
        <end position="107"/>
    </location>
</feature>
<feature type="transmembrane region" description="Helical" evidence="2">
    <location>
        <begin position="43"/>
        <end position="64"/>
    </location>
</feature>
<dbReference type="Proteomes" id="UP000242699">
    <property type="component" value="Unassembled WGS sequence"/>
</dbReference>
<evidence type="ECO:0000256" key="1">
    <source>
        <dbReference type="SAM" id="MobiDB-lite"/>
    </source>
</evidence>
<evidence type="ECO:0000313" key="4">
    <source>
        <dbReference type="Proteomes" id="UP000242699"/>
    </source>
</evidence>
<gene>
    <name evidence="3" type="ORF">C7B43_03515</name>
</gene>
<sequence>MHGVRLSRWSMSYFTVAIVSLLLAELLWASGLGNPLQHLGNPWVLAGVHLTTIGFLTVIIMGALHQFVPVLTKTELASQGWSGVSLGSIVVGLAGMVLGFLALPGGVIAENTWLLPAGGALVVAGAVIAAINLGVTLKRAWPWQLPAWLVASGLFYLVVTVLAGLVLALSLTVPQLFTQSQLMVIGNRGLESHIVGGVIGWLTLTVMGVSYKLLAMFTLSDEHRGLLGWIAYIAAAVGITETWVCRWAGLNIPANIGWFVTLAGLSMYLLDMRRLYQQRKRRHLELNARYGVIPLMILAVLIVGSLNVLFDSSRSRLDVALVFLALYGWLGGMALTQLYKIIPFLAWINRFGSRMGKQKTPRVQDLVNELRDHYAYIVYFIAIILATGFLLTGWFPGFRLAMAAAFLATIDIARALYRAAHSPATALGAQPEQKTKSQDRAPWRIPTH</sequence>
<keyword evidence="2" id="KW-1133">Transmembrane helix</keyword>